<keyword evidence="4" id="KW-1185">Reference proteome</keyword>
<gene>
    <name evidence="3" type="ORF">GCM10023336_00690</name>
</gene>
<keyword evidence="2" id="KW-0472">Membrane</keyword>
<proteinExistence type="predicted"/>
<feature type="transmembrane region" description="Helical" evidence="2">
    <location>
        <begin position="133"/>
        <end position="152"/>
    </location>
</feature>
<protein>
    <recommendedName>
        <fullName evidence="5">Integral membrane protein</fullName>
    </recommendedName>
</protein>
<feature type="region of interest" description="Disordered" evidence="1">
    <location>
        <begin position="1"/>
        <end position="39"/>
    </location>
</feature>
<comment type="caution">
    <text evidence="3">The sequence shown here is derived from an EMBL/GenBank/DDBJ whole genome shotgun (WGS) entry which is preliminary data.</text>
</comment>
<dbReference type="Proteomes" id="UP001500124">
    <property type="component" value="Unassembled WGS sequence"/>
</dbReference>
<organism evidence="3 4">
    <name type="scientific">Streptomyces similanensis</name>
    <dbReference type="NCBI Taxonomy" id="1274988"/>
    <lineage>
        <taxon>Bacteria</taxon>
        <taxon>Bacillati</taxon>
        <taxon>Actinomycetota</taxon>
        <taxon>Actinomycetes</taxon>
        <taxon>Kitasatosporales</taxon>
        <taxon>Streptomycetaceae</taxon>
        <taxon>Streptomyces</taxon>
    </lineage>
</organism>
<feature type="transmembrane region" description="Helical" evidence="2">
    <location>
        <begin position="55"/>
        <end position="73"/>
    </location>
</feature>
<evidence type="ECO:0000256" key="1">
    <source>
        <dbReference type="SAM" id="MobiDB-lite"/>
    </source>
</evidence>
<evidence type="ECO:0000313" key="3">
    <source>
        <dbReference type="EMBL" id="GAA5041018.1"/>
    </source>
</evidence>
<feature type="compositionally biased region" description="Low complexity" evidence="1">
    <location>
        <begin position="11"/>
        <end position="37"/>
    </location>
</feature>
<dbReference type="EMBL" id="BAABKC010000001">
    <property type="protein sequence ID" value="GAA5041018.1"/>
    <property type="molecule type" value="Genomic_DNA"/>
</dbReference>
<dbReference type="InterPro" id="IPR046096">
    <property type="entry name" value="DUF6114"/>
</dbReference>
<feature type="transmembrane region" description="Helical" evidence="2">
    <location>
        <begin position="111"/>
        <end position="127"/>
    </location>
</feature>
<name>A0ABP9JRU0_9ACTN</name>
<evidence type="ECO:0000313" key="4">
    <source>
        <dbReference type="Proteomes" id="UP001500124"/>
    </source>
</evidence>
<keyword evidence="2" id="KW-1133">Transmembrane helix</keyword>
<feature type="transmembrane region" description="Helical" evidence="2">
    <location>
        <begin position="79"/>
        <end position="104"/>
    </location>
</feature>
<dbReference type="Pfam" id="PF19609">
    <property type="entry name" value="DUF6114"/>
    <property type="match status" value="1"/>
</dbReference>
<evidence type="ECO:0008006" key="5">
    <source>
        <dbReference type="Google" id="ProtNLM"/>
    </source>
</evidence>
<evidence type="ECO:0000256" key="2">
    <source>
        <dbReference type="SAM" id="Phobius"/>
    </source>
</evidence>
<sequence>MTSPAPHPSDSESPASGPSASGPSASGPSASGRSARGAVRRARSGFRRWRRTRPFWAALWTGLGGFVILFLPLAPLGRILQVGIGGIAGMAAGVLLLAMALLILLMPGQRYTAGVVAVVAGVASFPLTNLGGLVVGMFLAVLGGSMAVGWVPERPPRRRLFRRPRSESAS</sequence>
<reference evidence="4" key="1">
    <citation type="journal article" date="2019" name="Int. J. Syst. Evol. Microbiol.">
        <title>The Global Catalogue of Microorganisms (GCM) 10K type strain sequencing project: providing services to taxonomists for standard genome sequencing and annotation.</title>
        <authorList>
            <consortium name="The Broad Institute Genomics Platform"/>
            <consortium name="The Broad Institute Genome Sequencing Center for Infectious Disease"/>
            <person name="Wu L."/>
            <person name="Ma J."/>
        </authorList>
    </citation>
    <scope>NUCLEOTIDE SEQUENCE [LARGE SCALE GENOMIC DNA]</scope>
    <source>
        <strain evidence="4">JCM 18410</strain>
    </source>
</reference>
<keyword evidence="2" id="KW-0812">Transmembrane</keyword>
<accession>A0ABP9JRU0</accession>